<gene>
    <name evidence="1" type="ORF">CE91St3_33500</name>
</gene>
<proteinExistence type="predicted"/>
<dbReference type="RefSeq" id="WP_122298675.1">
    <property type="nucleotide sequence ID" value="NZ_BQNZ01000003.1"/>
</dbReference>
<dbReference type="Proteomes" id="UP001055114">
    <property type="component" value="Unassembled WGS sequence"/>
</dbReference>
<evidence type="ECO:0000313" key="1">
    <source>
        <dbReference type="EMBL" id="GKH73487.1"/>
    </source>
</evidence>
<dbReference type="AlphaFoldDB" id="A0AA37K938"/>
<accession>A0AA37K938</accession>
<organism evidence="1 2">
    <name type="scientific">Parabacteroides merdae</name>
    <dbReference type="NCBI Taxonomy" id="46503"/>
    <lineage>
        <taxon>Bacteria</taxon>
        <taxon>Pseudomonadati</taxon>
        <taxon>Bacteroidota</taxon>
        <taxon>Bacteroidia</taxon>
        <taxon>Bacteroidales</taxon>
        <taxon>Tannerellaceae</taxon>
        <taxon>Parabacteroides</taxon>
    </lineage>
</organism>
<sequence>MAINLNNYVKQEIKTSYAIKVGDIFSDMGESFVFRCDTIKDGFLYCTLLEGDADGLKPEKDGKYMLCICDVIWQVLTPAKYKAYVLFGDDICIAYNNGSLEELLNDPDGKCFDITVREFETEAERDAYLLGINDHEDWVGHAVLTEKFDSEEIKLLESKGY</sequence>
<evidence type="ECO:0000313" key="2">
    <source>
        <dbReference type="Proteomes" id="UP001055114"/>
    </source>
</evidence>
<comment type="caution">
    <text evidence="1">The sequence shown here is derived from an EMBL/GenBank/DDBJ whole genome shotgun (WGS) entry which is preliminary data.</text>
</comment>
<reference evidence="1" key="1">
    <citation type="submission" date="2022-01" db="EMBL/GenBank/DDBJ databases">
        <title>Novel bile acid biosynthetic pathways are enriched in the microbiome of centenarians.</title>
        <authorList>
            <person name="Sato Y."/>
            <person name="Atarashi K."/>
            <person name="Plichta R.D."/>
            <person name="Arai Y."/>
            <person name="Sasajima S."/>
            <person name="Kearney M.S."/>
            <person name="Suda W."/>
            <person name="Takeshita K."/>
            <person name="Sasaki T."/>
            <person name="Okamoto S."/>
            <person name="Skelly N.A."/>
            <person name="Okamura Y."/>
            <person name="Vlamakis H."/>
            <person name="Li Y."/>
            <person name="Tanoue T."/>
            <person name="Takei H."/>
            <person name="Nittono H."/>
            <person name="Narushima S."/>
            <person name="Irie J."/>
            <person name="Itoh H."/>
            <person name="Moriya K."/>
            <person name="Sugiura Y."/>
            <person name="Suematsu M."/>
            <person name="Moritoki N."/>
            <person name="Shibata S."/>
            <person name="Littman R.D."/>
            <person name="Fischbach A.M."/>
            <person name="Uwamino Y."/>
            <person name="Inoue T."/>
            <person name="Honda A."/>
            <person name="Hattori M."/>
            <person name="Murai T."/>
            <person name="Xavier J.R."/>
            <person name="Hirose N."/>
            <person name="Honda K."/>
        </authorList>
    </citation>
    <scope>NUCLEOTIDE SEQUENCE</scope>
    <source>
        <strain evidence="1">CE91-St3</strain>
    </source>
</reference>
<protein>
    <submittedName>
        <fullName evidence="1">Uncharacterized protein</fullName>
    </submittedName>
</protein>
<dbReference type="EMBL" id="BQNZ01000003">
    <property type="protein sequence ID" value="GKH73487.1"/>
    <property type="molecule type" value="Genomic_DNA"/>
</dbReference>
<name>A0AA37K938_9BACT</name>